<dbReference type="GO" id="GO:0020037">
    <property type="term" value="F:heme binding"/>
    <property type="evidence" value="ECO:0007669"/>
    <property type="project" value="InterPro"/>
</dbReference>
<reference evidence="13" key="2">
    <citation type="submission" date="2015-06" db="UniProtKB">
        <authorList>
            <consortium name="EnsemblPlants"/>
        </authorList>
    </citation>
    <scope>IDENTIFICATION</scope>
</reference>
<evidence type="ECO:0000256" key="8">
    <source>
        <dbReference type="ARBA" id="ARBA00022989"/>
    </source>
</evidence>
<dbReference type="OMA" id="TICKTAF"/>
<evidence type="ECO:0000256" key="4">
    <source>
        <dbReference type="ARBA" id="ARBA00022617"/>
    </source>
</evidence>
<evidence type="ECO:0000256" key="11">
    <source>
        <dbReference type="ARBA" id="ARBA00023033"/>
    </source>
</evidence>
<dbReference type="PANTHER" id="PTHR47955:SF11">
    <property type="entry name" value="4-HYDROXYPHENYLACETALDEHYDE OXIME MONOOXYGENASE"/>
    <property type="match status" value="1"/>
</dbReference>
<dbReference type="GO" id="GO:0004497">
    <property type="term" value="F:monooxygenase activity"/>
    <property type="evidence" value="ECO:0007669"/>
    <property type="project" value="UniProtKB-KW"/>
</dbReference>
<dbReference type="PRINTS" id="PR00385">
    <property type="entry name" value="P450"/>
</dbReference>
<comment type="similarity">
    <text evidence="3">Belongs to the cytochrome P450 family.</text>
</comment>
<keyword evidence="11" id="KW-0503">Monooxygenase</keyword>
<keyword evidence="9" id="KW-0560">Oxidoreductase</keyword>
<proteinExistence type="inferred from homology"/>
<evidence type="ECO:0000256" key="1">
    <source>
        <dbReference type="ARBA" id="ARBA00001971"/>
    </source>
</evidence>
<evidence type="ECO:0000256" key="9">
    <source>
        <dbReference type="ARBA" id="ARBA00023002"/>
    </source>
</evidence>
<dbReference type="GO" id="GO:0005506">
    <property type="term" value="F:iron ion binding"/>
    <property type="evidence" value="ECO:0007669"/>
    <property type="project" value="InterPro"/>
</dbReference>
<feature type="binding site" description="axial binding residue" evidence="12">
    <location>
        <position position="457"/>
    </location>
    <ligand>
        <name>heme</name>
        <dbReference type="ChEBI" id="CHEBI:30413"/>
    </ligand>
    <ligandPart>
        <name>Fe</name>
        <dbReference type="ChEBI" id="CHEBI:18248"/>
    </ligandPart>
</feature>
<dbReference type="PRINTS" id="PR00463">
    <property type="entry name" value="EP450I"/>
</dbReference>
<dbReference type="Gramene" id="ORUFI10G11850.1">
    <property type="protein sequence ID" value="ORUFI10G11850.1"/>
    <property type="gene ID" value="ORUFI10G11850"/>
</dbReference>
<evidence type="ECO:0000256" key="2">
    <source>
        <dbReference type="ARBA" id="ARBA00004167"/>
    </source>
</evidence>
<dbReference type="CDD" id="cd11072">
    <property type="entry name" value="CYP71-like"/>
    <property type="match status" value="3"/>
</dbReference>
<evidence type="ECO:0000256" key="6">
    <source>
        <dbReference type="ARBA" id="ARBA00022723"/>
    </source>
</evidence>
<dbReference type="GO" id="GO:0016020">
    <property type="term" value="C:membrane"/>
    <property type="evidence" value="ECO:0007669"/>
    <property type="project" value="UniProtKB-SubCell"/>
</dbReference>
<sequence>MEDKLLLLLLALAVSVLVAVVISKLVSYATKPRLNLPPGPWTLPVIGSIHHLVGSHPIHRSMRALAEKHGRDLMQVWLGELPAVVVSSPEAARDVLRSQDLAFADRYVSTTIAAIYLGGRDLAFAPYGERWRQLRKLCTQRLLTAARVRSFRCVREEEVARLVRDLAAAEAAGEAVDLTARVAELVNDVVVRCCIGGRRSRYRDEFLDALRTALDQTTWLTVADVFPSSKLARMLGTAPRKALASRKKMERILEQIIQERKQIKERSTGAGAGADDEAAAAGNECFLDVLLRLQKEGDTPIPITNETMMLLLHNMFSAGSETSSTTLNWIMAELIKSPRVMAKVHDEVRQAFQGKNTITDDDVAKLSYLKMVTKESLRMHCPVPLLGPRRCRETCKVMGYDVPKGTIVFVNAWAICRDSKYWKSAEEFKPERFENISIDYNGNNFEFLPFGSGRRICPGITLGMANVEFPLASLLYHFDWKLPNQMEPEEIDMREAPGLVGPKRTSLYLHPVTRVAPSSDKLPLALTVLSVSVLIAVVISKLVSYATKPRLNLPPGPWKLPVIGSLHHLVGSHAIHRSMRALAEKHGRHHLMQISLGEVFAVVVSSPEAAEEILRNQDVTFADRFLSTTIGVITFGGNDMAFAPYGERWRQLRKLCTLELLSAARVRSFRRIREEEVARLVRDLAASAAAGEAVNLSGRIAKLINDVVVRCCVGGRSEHRDEFLDALRTALDQTTWLTVADVFPSSKLARMLGTAPRKALASRKKIEHILEQIIQERKRIMDRSSHGGDGDGEAMNTSECFLDVLLRLQKDGNTPIPITNEVIVVLLFDMFSGGSETSSSTLIWTMAELIRKPKVMAKAHVEVRQAFQGKNTITEDDGVNELTYLKMVIKESLRMHCPVPLLGPRKCRETCKVMGYDIPKDTTVFVNAWAICRDPKYWDDAEEFQPERFENKSIDYKGSNFEFLPFGSGRRMCAAMNLGIANVELPLASLLYHFDWKLPDGMMPEDVDMQDAPGILVGKRSSLIMCPVTRVAPSNPQLLLLALAVSVVSIVTISKLVYRATNKPRLNLPPGPWTLPVIGSLHHLVMRSPSIHRSMRALAEKHGPLMQVWLGEVPAVVVSSTEAAEEVLKNQDARFADRFITTTLGAITFGGGDLAFAPYGERWRHLKMLCTQQLLTAARVRSFRRIREEEVARLVRDLAESAAGGSEVAVNLSERVARLVNDIMVRCCVGGRSKHRDEFLGTLCTALSQTSWLTVADLFPSSRLARMLGTAPRRALASRKKMELILEQIIQEREEMTTDRSGDGEAGPTNECFLDVLLRLQKEGDTPIPITMELIVMLLFDIVSGGTETSTIVLNWTMAELIRTPRVMTKAHAEVRQTFQAKSTITEDDDISGLTYLKMVIKESLRMHCPVPLLGPRRCRETCKVMGYDILKDTTVSVNAWAMCRSSIYWNDAEEFKPERFENKCIDYKGSNFEFVPFGSGRRMCAGMNLGMADVEFPLASLLYHFDWKLPDGMSPEDIDMQEAPGLFGGRRTSLILCPITRVAPSDPQVIV</sequence>
<keyword evidence="8" id="KW-0472">Membrane</keyword>
<comment type="cofactor">
    <cofactor evidence="1 12">
        <name>heme</name>
        <dbReference type="ChEBI" id="CHEBI:30413"/>
    </cofactor>
</comment>
<reference evidence="14" key="1">
    <citation type="submission" date="2013-06" db="EMBL/GenBank/DDBJ databases">
        <authorList>
            <person name="Zhao Q."/>
        </authorList>
    </citation>
    <scope>NUCLEOTIDE SEQUENCE</scope>
    <source>
        <strain evidence="14">cv. W1943</strain>
    </source>
</reference>
<dbReference type="InterPro" id="IPR036396">
    <property type="entry name" value="Cyt_P450_sf"/>
</dbReference>
<dbReference type="SUPFAM" id="SSF48264">
    <property type="entry name" value="Cytochrome P450"/>
    <property type="match status" value="3"/>
</dbReference>
<evidence type="ECO:0000256" key="10">
    <source>
        <dbReference type="ARBA" id="ARBA00023004"/>
    </source>
</evidence>
<dbReference type="Pfam" id="PF00067">
    <property type="entry name" value="p450"/>
    <property type="match status" value="3"/>
</dbReference>
<dbReference type="Gene3D" id="1.10.630.10">
    <property type="entry name" value="Cytochrome P450"/>
    <property type="match status" value="3"/>
</dbReference>
<evidence type="ECO:0000256" key="3">
    <source>
        <dbReference type="ARBA" id="ARBA00010617"/>
    </source>
</evidence>
<keyword evidence="10 12" id="KW-0408">Iron</keyword>
<comment type="subcellular location">
    <subcellularLocation>
        <location evidence="2">Membrane</location>
        <topology evidence="2">Single-pass membrane protein</topology>
    </subcellularLocation>
</comment>
<keyword evidence="7" id="KW-0521">NADP</keyword>
<evidence type="ECO:0000256" key="7">
    <source>
        <dbReference type="ARBA" id="ARBA00022857"/>
    </source>
</evidence>
<dbReference type="PROSITE" id="PS00086">
    <property type="entry name" value="CYTOCHROME_P450"/>
    <property type="match status" value="3"/>
</dbReference>
<dbReference type="InterPro" id="IPR001128">
    <property type="entry name" value="Cyt_P450"/>
</dbReference>
<accession>A0A0E0QZL7</accession>
<evidence type="ECO:0000313" key="13">
    <source>
        <dbReference type="EnsemblPlants" id="ORUFI10G11850.1"/>
    </source>
</evidence>
<dbReference type="GO" id="GO:0016102">
    <property type="term" value="P:diterpenoid biosynthetic process"/>
    <property type="evidence" value="ECO:0007669"/>
    <property type="project" value="UniProtKB-ARBA"/>
</dbReference>
<keyword evidence="5" id="KW-0812">Transmembrane</keyword>
<dbReference type="InterPro" id="IPR002401">
    <property type="entry name" value="Cyt_P450_E_grp-I"/>
</dbReference>
<organism evidence="13 14">
    <name type="scientific">Oryza rufipogon</name>
    <name type="common">Brownbeard rice</name>
    <name type="synonym">Asian wild rice</name>
    <dbReference type="NCBI Taxonomy" id="4529"/>
    <lineage>
        <taxon>Eukaryota</taxon>
        <taxon>Viridiplantae</taxon>
        <taxon>Streptophyta</taxon>
        <taxon>Embryophyta</taxon>
        <taxon>Tracheophyta</taxon>
        <taxon>Spermatophyta</taxon>
        <taxon>Magnoliopsida</taxon>
        <taxon>Liliopsida</taxon>
        <taxon>Poales</taxon>
        <taxon>Poaceae</taxon>
        <taxon>BOP clade</taxon>
        <taxon>Oryzoideae</taxon>
        <taxon>Oryzeae</taxon>
        <taxon>Oryzinae</taxon>
        <taxon>Oryza</taxon>
    </lineage>
</organism>
<dbReference type="InterPro" id="IPR017972">
    <property type="entry name" value="Cyt_P450_CS"/>
</dbReference>
<dbReference type="GO" id="GO:0016705">
    <property type="term" value="F:oxidoreductase activity, acting on paired donors, with incorporation or reduction of molecular oxygen"/>
    <property type="evidence" value="ECO:0007669"/>
    <property type="project" value="InterPro"/>
</dbReference>
<dbReference type="PANTHER" id="PTHR47955">
    <property type="entry name" value="CYTOCHROME P450 FAMILY 71 PROTEIN"/>
    <property type="match status" value="1"/>
</dbReference>
<evidence type="ECO:0008006" key="15">
    <source>
        <dbReference type="Google" id="ProtNLM"/>
    </source>
</evidence>
<evidence type="ECO:0000256" key="5">
    <source>
        <dbReference type="ARBA" id="ARBA00022692"/>
    </source>
</evidence>
<name>A0A0E0QZL7_ORYRU</name>
<dbReference type="Proteomes" id="UP000008022">
    <property type="component" value="Unassembled WGS sequence"/>
</dbReference>
<dbReference type="eggNOG" id="KOG0156">
    <property type="taxonomic scope" value="Eukaryota"/>
</dbReference>
<dbReference type="FunFam" id="1.10.630.10:FF:000008">
    <property type="entry name" value="Cytochrome P450 71D8"/>
    <property type="match status" value="3"/>
</dbReference>
<keyword evidence="4 12" id="KW-0349">Heme</keyword>
<keyword evidence="6 12" id="KW-0479">Metal-binding</keyword>
<dbReference type="EnsemblPlants" id="ORUFI10G11850.1">
    <property type="protein sequence ID" value="ORUFI10G11850.1"/>
    <property type="gene ID" value="ORUFI10G11850"/>
</dbReference>
<protein>
    <recommendedName>
        <fullName evidence="15">Cytochrome P450</fullName>
    </recommendedName>
</protein>
<dbReference type="HOGENOM" id="CLU_001570_0_6_1"/>
<keyword evidence="14" id="KW-1185">Reference proteome</keyword>
<evidence type="ECO:0000256" key="12">
    <source>
        <dbReference type="PIRSR" id="PIRSR602401-1"/>
    </source>
</evidence>
<dbReference type="STRING" id="4529.A0A0E0QZL7"/>
<keyword evidence="8" id="KW-1133">Transmembrane helix</keyword>
<evidence type="ECO:0000313" key="14">
    <source>
        <dbReference type="Proteomes" id="UP000008022"/>
    </source>
</evidence>